<evidence type="ECO:0000256" key="1">
    <source>
        <dbReference type="ARBA" id="ARBA00006739"/>
    </source>
</evidence>
<dbReference type="Proteomes" id="UP000053091">
    <property type="component" value="Unassembled WGS sequence"/>
</dbReference>
<dbReference type="Pfam" id="PF00535">
    <property type="entry name" value="Glycos_transf_2"/>
    <property type="match status" value="1"/>
</dbReference>
<proteinExistence type="inferred from homology"/>
<name>A0A0S7C3S5_9BACT</name>
<keyword evidence="6" id="KW-1185">Reference proteome</keyword>
<protein>
    <submittedName>
        <fullName evidence="5">Glycosyltransferase, GT2 family</fullName>
    </submittedName>
</protein>
<dbReference type="InterPro" id="IPR029044">
    <property type="entry name" value="Nucleotide-diphossugar_trans"/>
</dbReference>
<keyword evidence="3 5" id="KW-0808">Transferase</keyword>
<sequence length="341" mass="39004">MDKKTAVVILNWNGKSFLEKFLPAVLQYSRQDARVIVADNASSDGSVDFLKARFPEVDIIENPENGGFAKGYNDALAKVDADYFVLLNSDIEVTENWIPPVISLLENNPEVAACQPIIRSYHQPEKFEYAGAAGGFIDAYGYPFCRGRLFQHLEEDLGQYNNAVEVFWATGACMFVRAEVFRQLGGFDADFFAHMEEIDFCWRAKHSGYKIMVCPESRVFHVGGGTLPKQSSFKTYLNMRNNISMLYKNLPGHRLVPVFILRLLLDGIAAFKFLIDGGFADFWAVVRAHMSFYRRFPVHRKKRRSISHEEVSCIYRGNIVVDHFIKRKKKFSALPQHKFSR</sequence>
<dbReference type="PANTHER" id="PTHR43179:SF12">
    <property type="entry name" value="GALACTOFURANOSYLTRANSFERASE GLFT2"/>
    <property type="match status" value="1"/>
</dbReference>
<evidence type="ECO:0000313" key="5">
    <source>
        <dbReference type="EMBL" id="GAP44849.1"/>
    </source>
</evidence>
<accession>A0A0S7C3S5</accession>
<evidence type="ECO:0000256" key="3">
    <source>
        <dbReference type="ARBA" id="ARBA00022679"/>
    </source>
</evidence>
<dbReference type="STRING" id="1678841.TBC1_12661"/>
<dbReference type="CDD" id="cd04186">
    <property type="entry name" value="GT_2_like_c"/>
    <property type="match status" value="1"/>
</dbReference>
<gene>
    <name evidence="5" type="ORF">TBC1_12661</name>
</gene>
<reference evidence="5" key="1">
    <citation type="journal article" date="2015" name="Genome Announc.">
        <title>Draft Genome Sequence of Bacteroidales Strain TBC1, a Novel Isolate from a Methanogenic Wastewater Treatment System.</title>
        <authorList>
            <person name="Tourlousse D.M."/>
            <person name="Matsuura N."/>
            <person name="Sun L."/>
            <person name="Toyonaga M."/>
            <person name="Kuroda K."/>
            <person name="Ohashi A."/>
            <person name="Cruz R."/>
            <person name="Yamaguchi T."/>
            <person name="Sekiguchi Y."/>
        </authorList>
    </citation>
    <scope>NUCLEOTIDE SEQUENCE [LARGE SCALE GENOMIC DNA]</scope>
    <source>
        <strain evidence="5">TBC1</strain>
    </source>
</reference>
<evidence type="ECO:0000259" key="4">
    <source>
        <dbReference type="Pfam" id="PF00535"/>
    </source>
</evidence>
<keyword evidence="2" id="KW-0328">Glycosyltransferase</keyword>
<dbReference type="PATRIC" id="fig|1678841.3.peg.3407"/>
<dbReference type="PANTHER" id="PTHR43179">
    <property type="entry name" value="RHAMNOSYLTRANSFERASE WBBL"/>
    <property type="match status" value="1"/>
</dbReference>
<dbReference type="OrthoDB" id="9771846at2"/>
<comment type="similarity">
    <text evidence="1">Belongs to the glycosyltransferase 2 family.</text>
</comment>
<dbReference type="RefSeq" id="WP_062044750.1">
    <property type="nucleotide sequence ID" value="NZ_DF968183.1"/>
</dbReference>
<dbReference type="InterPro" id="IPR001173">
    <property type="entry name" value="Glyco_trans_2-like"/>
</dbReference>
<evidence type="ECO:0000313" key="6">
    <source>
        <dbReference type="Proteomes" id="UP000053091"/>
    </source>
</evidence>
<evidence type="ECO:0000256" key="2">
    <source>
        <dbReference type="ARBA" id="ARBA00022676"/>
    </source>
</evidence>
<dbReference type="SUPFAM" id="SSF53448">
    <property type="entry name" value="Nucleotide-diphospho-sugar transferases"/>
    <property type="match status" value="1"/>
</dbReference>
<feature type="domain" description="Glycosyltransferase 2-like" evidence="4">
    <location>
        <begin position="7"/>
        <end position="184"/>
    </location>
</feature>
<organism evidence="5">
    <name type="scientific">Lentimicrobium saccharophilum</name>
    <dbReference type="NCBI Taxonomy" id="1678841"/>
    <lineage>
        <taxon>Bacteria</taxon>
        <taxon>Pseudomonadati</taxon>
        <taxon>Bacteroidota</taxon>
        <taxon>Bacteroidia</taxon>
        <taxon>Bacteroidales</taxon>
        <taxon>Lentimicrobiaceae</taxon>
        <taxon>Lentimicrobium</taxon>
    </lineage>
</organism>
<dbReference type="Gene3D" id="3.90.550.10">
    <property type="entry name" value="Spore Coat Polysaccharide Biosynthesis Protein SpsA, Chain A"/>
    <property type="match status" value="1"/>
</dbReference>
<dbReference type="AlphaFoldDB" id="A0A0S7C3S5"/>
<dbReference type="EMBL" id="DF968183">
    <property type="protein sequence ID" value="GAP44849.1"/>
    <property type="molecule type" value="Genomic_DNA"/>
</dbReference>
<dbReference type="GO" id="GO:0016757">
    <property type="term" value="F:glycosyltransferase activity"/>
    <property type="evidence" value="ECO:0007669"/>
    <property type="project" value="UniProtKB-KW"/>
</dbReference>